<dbReference type="AlphaFoldDB" id="A0A6L3YJZ8"/>
<dbReference type="Pfam" id="PF04255">
    <property type="entry name" value="DUF433"/>
    <property type="match status" value="1"/>
</dbReference>
<dbReference type="Proteomes" id="UP000481643">
    <property type="component" value="Unassembled WGS sequence"/>
</dbReference>
<name>A0A6L3YJZ8_9HYPH</name>
<reference evidence="1 2" key="1">
    <citation type="submission" date="2019-09" db="EMBL/GenBank/DDBJ databases">
        <title>Taxonomic organization of the family Brucellaceae based on a phylogenomic approach.</title>
        <authorList>
            <person name="Leclercq S."/>
            <person name="Cloeckaert A."/>
            <person name="Zygmunt M.S."/>
        </authorList>
    </citation>
    <scope>NUCLEOTIDE SEQUENCE [LARGE SCALE GENOMIC DNA]</scope>
    <source>
        <strain evidence="1 2">WS1830</strain>
    </source>
</reference>
<dbReference type="EMBL" id="WBVX01000016">
    <property type="protein sequence ID" value="KAB2683317.1"/>
    <property type="molecule type" value="Genomic_DNA"/>
</dbReference>
<evidence type="ECO:0000313" key="2">
    <source>
        <dbReference type="Proteomes" id="UP000481643"/>
    </source>
</evidence>
<comment type="caution">
    <text evidence="1">The sequence shown here is derived from an EMBL/GenBank/DDBJ whole genome shotgun (WGS) entry which is preliminary data.</text>
</comment>
<dbReference type="InterPro" id="IPR009057">
    <property type="entry name" value="Homeodomain-like_sf"/>
</dbReference>
<dbReference type="InterPro" id="IPR036388">
    <property type="entry name" value="WH-like_DNA-bd_sf"/>
</dbReference>
<dbReference type="SUPFAM" id="SSF46689">
    <property type="entry name" value="Homeodomain-like"/>
    <property type="match status" value="1"/>
</dbReference>
<evidence type="ECO:0000313" key="1">
    <source>
        <dbReference type="EMBL" id="KAB2683317.1"/>
    </source>
</evidence>
<sequence>MINQEAHMPAVAEMLKASEAAVVSRVSLRDVNRAIDEHILPEAFVSRDNGRHVLAGACSFIAFYFESARRLTSEERLFAIKTIGPRLTRSRALAWAALLREDWTVRDEFLTIDLLPFVKETSKRLDDLAAARELVSASPDTLGGTPVIKGTRVPVYDVAASVVADLPMERILETWPSLDAEKVRLAAIYAEANPLRGRPRVSADLPEGSTIIADRRVARRRKAG</sequence>
<proteinExistence type="predicted"/>
<accession>A0A6L3YJZ8</accession>
<organism evidence="1 2">
    <name type="scientific">Brucella tritici</name>
    <dbReference type="NCBI Taxonomy" id="94626"/>
    <lineage>
        <taxon>Bacteria</taxon>
        <taxon>Pseudomonadati</taxon>
        <taxon>Pseudomonadota</taxon>
        <taxon>Alphaproteobacteria</taxon>
        <taxon>Hyphomicrobiales</taxon>
        <taxon>Brucellaceae</taxon>
        <taxon>Brucella/Ochrobactrum group</taxon>
        <taxon>Brucella</taxon>
    </lineage>
</organism>
<dbReference type="InterPro" id="IPR007367">
    <property type="entry name" value="DUF433"/>
</dbReference>
<gene>
    <name evidence="1" type="ORF">F9L08_15850</name>
</gene>
<dbReference type="Gene3D" id="1.10.10.10">
    <property type="entry name" value="Winged helix-like DNA-binding domain superfamily/Winged helix DNA-binding domain"/>
    <property type="match status" value="1"/>
</dbReference>
<protein>
    <submittedName>
        <fullName evidence="1">DUF433 domain-containing protein</fullName>
    </submittedName>
</protein>